<reference evidence="5" key="2">
    <citation type="submission" date="2023-04" db="EMBL/GenBank/DDBJ databases">
        <authorList>
            <person name="Bu L."/>
            <person name="Lu L."/>
            <person name="Laidemitt M.R."/>
            <person name="Zhang S.M."/>
            <person name="Mutuku M."/>
            <person name="Mkoji G."/>
            <person name="Steinauer M."/>
            <person name="Loker E.S."/>
        </authorList>
    </citation>
    <scope>NUCLEOTIDE SEQUENCE</scope>
    <source>
        <strain evidence="5">KasaAsao</strain>
        <tissue evidence="5">Whole Snail</tissue>
    </source>
</reference>
<dbReference type="InterPro" id="IPR017853">
    <property type="entry name" value="GH"/>
</dbReference>
<dbReference type="GO" id="GO:0031012">
    <property type="term" value="C:extracellular matrix"/>
    <property type="evidence" value="ECO:0007669"/>
    <property type="project" value="TreeGrafter"/>
</dbReference>
<evidence type="ECO:0000256" key="3">
    <source>
        <dbReference type="SAM" id="Phobius"/>
    </source>
</evidence>
<dbReference type="Pfam" id="PF03662">
    <property type="entry name" value="Glyco_hydro_79n"/>
    <property type="match status" value="1"/>
</dbReference>
<accession>A0AAD8EVK1</accession>
<comment type="caution">
    <text evidence="5">The sequence shown here is derived from an EMBL/GenBank/DDBJ whole genome shotgun (WGS) entry which is preliminary data.</text>
</comment>
<feature type="chain" id="PRO_5041939926" evidence="4">
    <location>
        <begin position="26"/>
        <end position="561"/>
    </location>
</feature>
<dbReference type="AlphaFoldDB" id="A0AAD8EVK1"/>
<keyword evidence="6" id="KW-1185">Reference proteome</keyword>
<feature type="region of interest" description="Disordered" evidence="2">
    <location>
        <begin position="497"/>
        <end position="532"/>
    </location>
</feature>
<reference evidence="5" key="1">
    <citation type="journal article" date="2023" name="PLoS Negl. Trop. Dis.">
        <title>A genome sequence for Biomphalaria pfeifferi, the major vector snail for the human-infecting parasite Schistosoma mansoni.</title>
        <authorList>
            <person name="Bu L."/>
            <person name="Lu L."/>
            <person name="Laidemitt M.R."/>
            <person name="Zhang S.M."/>
            <person name="Mutuku M."/>
            <person name="Mkoji G."/>
            <person name="Steinauer M."/>
            <person name="Loker E.S."/>
        </authorList>
    </citation>
    <scope>NUCLEOTIDE SEQUENCE</scope>
    <source>
        <strain evidence="5">KasaAsao</strain>
    </source>
</reference>
<evidence type="ECO:0000313" key="6">
    <source>
        <dbReference type="Proteomes" id="UP001233172"/>
    </source>
</evidence>
<dbReference type="InterPro" id="IPR005199">
    <property type="entry name" value="Glyco_hydro_79"/>
</dbReference>
<protein>
    <submittedName>
        <fullName evidence="5">Heparanase</fullName>
    </submittedName>
</protein>
<dbReference type="GO" id="GO:0005615">
    <property type="term" value="C:extracellular space"/>
    <property type="evidence" value="ECO:0007669"/>
    <property type="project" value="TreeGrafter"/>
</dbReference>
<gene>
    <name evidence="5" type="ORF">Bpfe_029058</name>
</gene>
<name>A0AAD8EVK1_BIOPF</name>
<evidence type="ECO:0000313" key="5">
    <source>
        <dbReference type="EMBL" id="KAK0041495.1"/>
    </source>
</evidence>
<dbReference type="GO" id="GO:0016798">
    <property type="term" value="F:hydrolase activity, acting on glycosyl bonds"/>
    <property type="evidence" value="ECO:0007669"/>
    <property type="project" value="InterPro"/>
</dbReference>
<dbReference type="PANTHER" id="PTHR46145">
    <property type="entry name" value="HEPARANASE"/>
    <property type="match status" value="1"/>
</dbReference>
<evidence type="ECO:0000256" key="1">
    <source>
        <dbReference type="ARBA" id="ARBA00009800"/>
    </source>
</evidence>
<dbReference type="EMBL" id="JASAOG010000273">
    <property type="protein sequence ID" value="KAK0041495.1"/>
    <property type="molecule type" value="Genomic_DNA"/>
</dbReference>
<organism evidence="5 6">
    <name type="scientific">Biomphalaria pfeifferi</name>
    <name type="common">Bloodfluke planorb</name>
    <name type="synonym">Freshwater snail</name>
    <dbReference type="NCBI Taxonomy" id="112525"/>
    <lineage>
        <taxon>Eukaryota</taxon>
        <taxon>Metazoa</taxon>
        <taxon>Spiralia</taxon>
        <taxon>Lophotrochozoa</taxon>
        <taxon>Mollusca</taxon>
        <taxon>Gastropoda</taxon>
        <taxon>Heterobranchia</taxon>
        <taxon>Euthyneura</taxon>
        <taxon>Panpulmonata</taxon>
        <taxon>Hygrophila</taxon>
        <taxon>Lymnaeoidea</taxon>
        <taxon>Planorbidae</taxon>
        <taxon>Biomphalaria</taxon>
    </lineage>
</organism>
<comment type="similarity">
    <text evidence="1">Belongs to the glycosyl hydrolase 79 family.</text>
</comment>
<feature type="signal peptide" evidence="4">
    <location>
        <begin position="1"/>
        <end position="25"/>
    </location>
</feature>
<dbReference type="SUPFAM" id="SSF51445">
    <property type="entry name" value="(Trans)glycosidases"/>
    <property type="match status" value="1"/>
</dbReference>
<evidence type="ECO:0000256" key="4">
    <source>
        <dbReference type="SAM" id="SignalP"/>
    </source>
</evidence>
<keyword evidence="4" id="KW-0732">Signal</keyword>
<keyword evidence="3" id="KW-0812">Transmembrane</keyword>
<dbReference type="Gene3D" id="3.20.20.80">
    <property type="entry name" value="Glycosidases"/>
    <property type="match status" value="1"/>
</dbReference>
<keyword evidence="3" id="KW-1133">Transmembrane helix</keyword>
<keyword evidence="3" id="KW-0472">Membrane</keyword>
<sequence>MVNRKLNRNGHVLLILMTLELGSHSQEEQEETSQDEIINVHVRTRNSYYNCSRSFLNLGFPHLFFKWSKFPFKSPQALSLSLALPDTIIRIYGTPIFTPEDEVYFAERNNEDWNEKRRKKKREDNRDDETDETNTERVNGSHAQLVGHKPRELILSKAVWQDVVEFATAVKWGFMFGFSAFSHINEPNLYAKYLNINGSTVANDFSVFRNLLKRFPFYNSSKIIGPDVTRFNASKKYFESFLKANGCDYVDEIAFHHYYFKDDATFENFMDVKLLNNYKVHLKVGKELMEKYSCSKPLRLTETSSASGGGVLNLSDTFVAGFTWMDKLGQSALHNITKIFRHSYFGGIYSLINKKLKPNPDYYLTLMFKRYVEGPVFTVKANRPRHIRIYANCAREYRPGSLVIYLMNLSDLKEYINLTSFSTQTVSVFRFTAYEDDLQSKRVLLNGEELVMTGSNLPYMKESRELGDKILIPPYSYNFIIVTEARVKQCINYFKQDSSKDQNGNQDKKNTVEVNATTEKQNTDSDDDSNNGCLSKLRTDVPAAGSILIIYLIVNSVLLVL</sequence>
<evidence type="ECO:0000256" key="2">
    <source>
        <dbReference type="SAM" id="MobiDB-lite"/>
    </source>
</evidence>
<dbReference type="GO" id="GO:0016020">
    <property type="term" value="C:membrane"/>
    <property type="evidence" value="ECO:0007669"/>
    <property type="project" value="InterPro"/>
</dbReference>
<feature type="transmembrane region" description="Helical" evidence="3">
    <location>
        <begin position="541"/>
        <end position="560"/>
    </location>
</feature>
<dbReference type="PANTHER" id="PTHR46145:SF4">
    <property type="entry name" value="HEPARANASE"/>
    <property type="match status" value="1"/>
</dbReference>
<proteinExistence type="inferred from homology"/>
<feature type="region of interest" description="Disordered" evidence="2">
    <location>
        <begin position="114"/>
        <end position="144"/>
    </location>
</feature>
<dbReference type="Proteomes" id="UP001233172">
    <property type="component" value="Unassembled WGS sequence"/>
</dbReference>